<evidence type="ECO:0000313" key="3">
    <source>
        <dbReference type="Proteomes" id="UP000790580"/>
    </source>
</evidence>
<gene>
    <name evidence="2" type="ORF">KS407_18155</name>
</gene>
<dbReference type="Pfam" id="PF15428">
    <property type="entry name" value="Imm26"/>
    <property type="match status" value="1"/>
</dbReference>
<dbReference type="RefSeq" id="WP_088074505.1">
    <property type="nucleotide sequence ID" value="NZ_JAHQCR010000075.1"/>
</dbReference>
<dbReference type="Proteomes" id="UP000790580">
    <property type="component" value="Unassembled WGS sequence"/>
</dbReference>
<name>A0ABS6K080_9BACI</name>
<keyword evidence="1" id="KW-0472">Membrane</keyword>
<keyword evidence="3" id="KW-1185">Reference proteome</keyword>
<comment type="caution">
    <text evidence="2">The sequence shown here is derived from an EMBL/GenBank/DDBJ whole genome shotgun (WGS) entry which is preliminary data.</text>
</comment>
<evidence type="ECO:0000313" key="2">
    <source>
        <dbReference type="EMBL" id="MBU9723344.1"/>
    </source>
</evidence>
<protein>
    <submittedName>
        <fullName evidence="2">Immunity 26/phosphotriesterase HocA family protein</fullName>
    </submittedName>
</protein>
<evidence type="ECO:0000256" key="1">
    <source>
        <dbReference type="SAM" id="Phobius"/>
    </source>
</evidence>
<keyword evidence="1" id="KW-0812">Transmembrane</keyword>
<feature type="transmembrane region" description="Helical" evidence="1">
    <location>
        <begin position="12"/>
        <end position="41"/>
    </location>
</feature>
<keyword evidence="1" id="KW-1133">Transmembrane helix</keyword>
<sequence length="199" mass="23136">MKKYKRLKMLRTFGPFIVVIPMIILQNFIMIIILALAWILIDILFIEPKLPSKKKRQEGEIFIIEPTKNTYFYGKVIRKQIPINDPTMHGGHLVYIYQQTNNPLDIPELLHPNNLIIPPQIIDNKGWEKGYFQSVGIQEITNEELELNYGFWDIVTQKYVNEEGKELDQTPDIYADYGLVSHGSIEDELKMVLVSSEVS</sequence>
<accession>A0ABS6K080</accession>
<proteinExistence type="predicted"/>
<reference evidence="2 3" key="1">
    <citation type="submission" date="2021-06" db="EMBL/GenBank/DDBJ databases">
        <title>Bacillus sp. RD4P76, an endophyte from a halophyte.</title>
        <authorList>
            <person name="Sun J.-Q."/>
        </authorList>
    </citation>
    <scope>NUCLEOTIDE SEQUENCE [LARGE SCALE GENOMIC DNA]</scope>
    <source>
        <strain evidence="2 3">JCM 17098</strain>
    </source>
</reference>
<dbReference type="InterPro" id="IPR029278">
    <property type="entry name" value="Imm26"/>
</dbReference>
<dbReference type="EMBL" id="JAHQCR010000075">
    <property type="protein sequence ID" value="MBU9723344.1"/>
    <property type="molecule type" value="Genomic_DNA"/>
</dbReference>
<organism evidence="2 3">
    <name type="scientific">Evansella alkalicola</name>
    <dbReference type="NCBI Taxonomy" id="745819"/>
    <lineage>
        <taxon>Bacteria</taxon>
        <taxon>Bacillati</taxon>
        <taxon>Bacillota</taxon>
        <taxon>Bacilli</taxon>
        <taxon>Bacillales</taxon>
        <taxon>Bacillaceae</taxon>
        <taxon>Evansella</taxon>
    </lineage>
</organism>